<reference evidence="4 5" key="1">
    <citation type="journal article" date="2019" name="Nat. Microbiol.">
        <title>Mediterranean grassland soil C-N compound turnover is dependent on rainfall and depth, and is mediated by genomically divergent microorganisms.</title>
        <authorList>
            <person name="Diamond S."/>
            <person name="Andeer P.F."/>
            <person name="Li Z."/>
            <person name="Crits-Christoph A."/>
            <person name="Burstein D."/>
            <person name="Anantharaman K."/>
            <person name="Lane K.R."/>
            <person name="Thomas B.C."/>
            <person name="Pan C."/>
            <person name="Northen T.R."/>
            <person name="Banfield J.F."/>
        </authorList>
    </citation>
    <scope>NUCLEOTIDE SEQUENCE [LARGE SCALE GENOMIC DNA]</scope>
    <source>
        <strain evidence="4">NP_6</strain>
    </source>
</reference>
<evidence type="ECO:0000256" key="1">
    <source>
        <dbReference type="ARBA" id="ARBA00022527"/>
    </source>
</evidence>
<dbReference type="AlphaFoldDB" id="A0A537J6D4"/>
<dbReference type="Proteomes" id="UP000318093">
    <property type="component" value="Unassembled WGS sequence"/>
</dbReference>
<proteinExistence type="predicted"/>
<accession>A0A537J6D4</accession>
<dbReference type="SUPFAM" id="SSF55874">
    <property type="entry name" value="ATPase domain of HSP90 chaperone/DNA topoisomerase II/histidine kinase"/>
    <property type="match status" value="1"/>
</dbReference>
<keyword evidence="1" id="KW-0418">Kinase</keyword>
<keyword evidence="1" id="KW-0808">Transferase</keyword>
<name>A0A537J6D4_9BACT</name>
<feature type="domain" description="Histidine kinase/HSP90-like ATPase" evidence="3">
    <location>
        <begin position="109"/>
        <end position="227"/>
    </location>
</feature>
<evidence type="ECO:0000313" key="5">
    <source>
        <dbReference type="Proteomes" id="UP000318093"/>
    </source>
</evidence>
<dbReference type="PANTHER" id="PTHR35526:SF3">
    <property type="entry name" value="ANTI-SIGMA-F FACTOR RSBW"/>
    <property type="match status" value="1"/>
</dbReference>
<dbReference type="InterPro" id="IPR050267">
    <property type="entry name" value="Anti-sigma-factor_SerPK"/>
</dbReference>
<protein>
    <submittedName>
        <fullName evidence="4">ATP-binding protein</fullName>
    </submittedName>
</protein>
<gene>
    <name evidence="4" type="ORF">E6H03_10890</name>
</gene>
<dbReference type="InterPro" id="IPR003594">
    <property type="entry name" value="HATPase_dom"/>
</dbReference>
<dbReference type="CDD" id="cd16936">
    <property type="entry name" value="HATPase_RsbW-like"/>
    <property type="match status" value="1"/>
</dbReference>
<keyword evidence="4" id="KW-0067">ATP-binding</keyword>
<keyword evidence="4" id="KW-0547">Nucleotide-binding</keyword>
<dbReference type="InterPro" id="IPR036890">
    <property type="entry name" value="HATPase_C_sf"/>
</dbReference>
<dbReference type="PANTHER" id="PTHR35526">
    <property type="entry name" value="ANTI-SIGMA-F FACTOR RSBW-RELATED"/>
    <property type="match status" value="1"/>
</dbReference>
<evidence type="ECO:0000256" key="2">
    <source>
        <dbReference type="SAM" id="MobiDB-lite"/>
    </source>
</evidence>
<feature type="region of interest" description="Disordered" evidence="2">
    <location>
        <begin position="26"/>
        <end position="84"/>
    </location>
</feature>
<keyword evidence="1" id="KW-0723">Serine/threonine-protein kinase</keyword>
<sequence length="236" mass="25083">MRSHAPSARAPARSTLVSTVMGKMLRATSGPPREQPRRQSKRGLGGVGFKEANGVSCRASGIPGRPARGAGGRRPRSRASALRRQNALCGEGERRGPATALSLSLHVTTHPDAIRFARKLLYAAARIRGASEQDARDIELAVGEALTNVRRHAYQDGIGPAEVAIDCHDSGLTVIVRDWGIAGAPPAVPGSLSLESNSGGRGLYLISQLMQRVEILQNPEGWGVTLRMAKQFGARD</sequence>
<dbReference type="GO" id="GO:0004674">
    <property type="term" value="F:protein serine/threonine kinase activity"/>
    <property type="evidence" value="ECO:0007669"/>
    <property type="project" value="UniProtKB-KW"/>
</dbReference>
<dbReference type="Pfam" id="PF13581">
    <property type="entry name" value="HATPase_c_2"/>
    <property type="match status" value="1"/>
</dbReference>
<evidence type="ECO:0000313" key="4">
    <source>
        <dbReference type="EMBL" id="TMI79111.1"/>
    </source>
</evidence>
<dbReference type="Gene3D" id="3.30.565.10">
    <property type="entry name" value="Histidine kinase-like ATPase, C-terminal domain"/>
    <property type="match status" value="1"/>
</dbReference>
<dbReference type="EMBL" id="VBAN01000355">
    <property type="protein sequence ID" value="TMI79111.1"/>
    <property type="molecule type" value="Genomic_DNA"/>
</dbReference>
<organism evidence="4 5">
    <name type="scientific">Candidatus Segetimicrobium genomatis</name>
    <dbReference type="NCBI Taxonomy" id="2569760"/>
    <lineage>
        <taxon>Bacteria</taxon>
        <taxon>Bacillati</taxon>
        <taxon>Candidatus Sysuimicrobiota</taxon>
        <taxon>Candidatus Sysuimicrobiia</taxon>
        <taxon>Candidatus Sysuimicrobiales</taxon>
        <taxon>Candidatus Segetimicrobiaceae</taxon>
        <taxon>Candidatus Segetimicrobium</taxon>
    </lineage>
</organism>
<feature type="compositionally biased region" description="Low complexity" evidence="2">
    <location>
        <begin position="58"/>
        <end position="68"/>
    </location>
</feature>
<evidence type="ECO:0000259" key="3">
    <source>
        <dbReference type="Pfam" id="PF13581"/>
    </source>
</evidence>
<comment type="caution">
    <text evidence="4">The sequence shown here is derived from an EMBL/GenBank/DDBJ whole genome shotgun (WGS) entry which is preliminary data.</text>
</comment>
<dbReference type="GO" id="GO:0005524">
    <property type="term" value="F:ATP binding"/>
    <property type="evidence" value="ECO:0007669"/>
    <property type="project" value="UniProtKB-KW"/>
</dbReference>